<evidence type="ECO:0000313" key="2">
    <source>
        <dbReference type="EMBL" id="MFH8550500.1"/>
    </source>
</evidence>
<dbReference type="Proteomes" id="UP001610818">
    <property type="component" value="Unassembled WGS sequence"/>
</dbReference>
<dbReference type="Pfam" id="PF26427">
    <property type="entry name" value="HR_L37"/>
    <property type="match status" value="1"/>
</dbReference>
<dbReference type="RefSeq" id="WP_397717501.1">
    <property type="nucleotide sequence ID" value="NZ_JBIRGN010000008.1"/>
</dbReference>
<comment type="caution">
    <text evidence="2">The sequence shown here is derived from an EMBL/GenBank/DDBJ whole genome shotgun (WGS) entry which is preliminary data.</text>
</comment>
<sequence>MSKRARKKRDRRKKKANHGSKANS</sequence>
<feature type="region of interest" description="Disordered" evidence="1">
    <location>
        <begin position="1"/>
        <end position="24"/>
    </location>
</feature>
<organism evidence="2 3">
    <name type="scientific">Streptomyces longisporoflavus</name>
    <dbReference type="NCBI Taxonomy" id="28044"/>
    <lineage>
        <taxon>Bacteria</taxon>
        <taxon>Bacillati</taxon>
        <taxon>Actinomycetota</taxon>
        <taxon>Actinomycetes</taxon>
        <taxon>Kitasatosporales</taxon>
        <taxon>Streptomycetaceae</taxon>
        <taxon>Streptomyces</taxon>
    </lineage>
</organism>
<keyword evidence="3" id="KW-1185">Reference proteome</keyword>
<dbReference type="NCBIfam" id="NF047428">
    <property type="entry name" value="ribo_Myco_bL37"/>
    <property type="match status" value="1"/>
</dbReference>
<gene>
    <name evidence="2" type="ORF">ACH4F9_36445</name>
</gene>
<feature type="compositionally biased region" description="Basic residues" evidence="1">
    <location>
        <begin position="1"/>
        <end position="18"/>
    </location>
</feature>
<proteinExistence type="predicted"/>
<name>A0ABW7R298_9ACTN</name>
<keyword evidence="2" id="KW-0689">Ribosomal protein</keyword>
<accession>A0ABW7R298</accession>
<dbReference type="EMBL" id="JBIRGQ010000008">
    <property type="protein sequence ID" value="MFH8550500.1"/>
    <property type="molecule type" value="Genomic_DNA"/>
</dbReference>
<keyword evidence="2" id="KW-0687">Ribonucleoprotein</keyword>
<reference evidence="2 3" key="1">
    <citation type="submission" date="2024-10" db="EMBL/GenBank/DDBJ databases">
        <title>The Natural Products Discovery Center: Release of the First 8490 Sequenced Strains for Exploring Actinobacteria Biosynthetic Diversity.</title>
        <authorList>
            <person name="Kalkreuter E."/>
            <person name="Kautsar S.A."/>
            <person name="Yang D."/>
            <person name="Bader C.D."/>
            <person name="Teijaro C.N."/>
            <person name="Fluegel L."/>
            <person name="Davis C.M."/>
            <person name="Simpson J.R."/>
            <person name="Lauterbach L."/>
            <person name="Steele A.D."/>
            <person name="Gui C."/>
            <person name="Meng S."/>
            <person name="Li G."/>
            <person name="Viehrig K."/>
            <person name="Ye F."/>
            <person name="Su P."/>
            <person name="Kiefer A.F."/>
            <person name="Nichols A."/>
            <person name="Cepeda A.J."/>
            <person name="Yan W."/>
            <person name="Fan B."/>
            <person name="Jiang Y."/>
            <person name="Adhikari A."/>
            <person name="Zheng C.-J."/>
            <person name="Schuster L."/>
            <person name="Cowan T.M."/>
            <person name="Smanski M.J."/>
            <person name="Chevrette M.G."/>
            <person name="De Carvalho L.P.S."/>
            <person name="Shen B."/>
        </authorList>
    </citation>
    <scope>NUCLEOTIDE SEQUENCE [LARGE SCALE GENOMIC DNA]</scope>
    <source>
        <strain evidence="2 3">NPDC017990</strain>
    </source>
</reference>
<protein>
    <submittedName>
        <fullName evidence="2">50S ribosomal protein bL37</fullName>
    </submittedName>
</protein>
<dbReference type="GO" id="GO:0005840">
    <property type="term" value="C:ribosome"/>
    <property type="evidence" value="ECO:0007669"/>
    <property type="project" value="UniProtKB-KW"/>
</dbReference>
<evidence type="ECO:0000256" key="1">
    <source>
        <dbReference type="SAM" id="MobiDB-lite"/>
    </source>
</evidence>
<evidence type="ECO:0000313" key="3">
    <source>
        <dbReference type="Proteomes" id="UP001610818"/>
    </source>
</evidence>
<dbReference type="InterPro" id="IPR058090">
    <property type="entry name" value="bL37_actino"/>
</dbReference>